<dbReference type="AlphaFoldDB" id="A0A493TU10"/>
<dbReference type="InterPro" id="IPR018627">
    <property type="entry name" value="ELP6"/>
</dbReference>
<evidence type="ECO:0000256" key="1">
    <source>
        <dbReference type="SAM" id="SignalP"/>
    </source>
</evidence>
<dbReference type="GO" id="GO:0002098">
    <property type="term" value="P:tRNA wobble uridine modification"/>
    <property type="evidence" value="ECO:0007669"/>
    <property type="project" value="InterPro"/>
</dbReference>
<sequence>VLKKLNNPLVLCSILLLLLFQGKFTLLRDARTDGSFLVHHFLSFYLRGTRPGAGQQTNKQRV</sequence>
<feature type="chain" id="PRO_5019760420" evidence="1">
    <location>
        <begin position="26"/>
        <end position="62"/>
    </location>
</feature>
<reference evidence="2" key="2">
    <citation type="submission" date="2025-08" db="UniProtKB">
        <authorList>
            <consortium name="Ensembl"/>
        </authorList>
    </citation>
    <scope>IDENTIFICATION</scope>
</reference>
<keyword evidence="3" id="KW-1185">Reference proteome</keyword>
<dbReference type="Proteomes" id="UP000016666">
    <property type="component" value="Unassembled WGS sequence"/>
</dbReference>
<reference evidence="3" key="1">
    <citation type="submission" date="2017-10" db="EMBL/GenBank/DDBJ databases">
        <title>A new Pekin duck reference genome.</title>
        <authorList>
            <person name="Hou Z.-C."/>
            <person name="Zhou Z.-K."/>
            <person name="Zhu F."/>
            <person name="Hou S.-S."/>
        </authorList>
    </citation>
    <scope>NUCLEOTIDE SEQUENCE [LARGE SCALE GENOMIC DNA]</scope>
</reference>
<proteinExistence type="predicted"/>
<dbReference type="STRING" id="8840.ENSAPLP00000029351"/>
<dbReference type="UniPathway" id="UPA00988"/>
<dbReference type="Pfam" id="PF09807">
    <property type="entry name" value="ELP6"/>
    <property type="match status" value="1"/>
</dbReference>
<evidence type="ECO:0000313" key="3">
    <source>
        <dbReference type="Proteomes" id="UP000016666"/>
    </source>
</evidence>
<accession>A0A493TU10</accession>
<dbReference type="GO" id="GO:0033588">
    <property type="term" value="C:elongator holoenzyme complex"/>
    <property type="evidence" value="ECO:0007669"/>
    <property type="project" value="InterPro"/>
</dbReference>
<keyword evidence="1" id="KW-0732">Signal</keyword>
<dbReference type="Ensembl" id="ENSAPLT00000042797.1">
    <property type="protein sequence ID" value="ENSAPLP00000029351.1"/>
    <property type="gene ID" value="ENSAPLG00000023044.1"/>
</dbReference>
<dbReference type="GeneTree" id="ENSGT01040000244512"/>
<protein>
    <submittedName>
        <fullName evidence="2">Uncharacterized protein</fullName>
    </submittedName>
</protein>
<reference evidence="2" key="3">
    <citation type="submission" date="2025-09" db="UniProtKB">
        <authorList>
            <consortium name="Ensembl"/>
        </authorList>
    </citation>
    <scope>IDENTIFICATION</scope>
</reference>
<evidence type="ECO:0000313" key="2">
    <source>
        <dbReference type="Ensembl" id="ENSAPLP00000029351.1"/>
    </source>
</evidence>
<organism evidence="2 3">
    <name type="scientific">Anas platyrhynchos platyrhynchos</name>
    <name type="common">Northern mallard</name>
    <dbReference type="NCBI Taxonomy" id="8840"/>
    <lineage>
        <taxon>Eukaryota</taxon>
        <taxon>Metazoa</taxon>
        <taxon>Chordata</taxon>
        <taxon>Craniata</taxon>
        <taxon>Vertebrata</taxon>
        <taxon>Euteleostomi</taxon>
        <taxon>Archelosauria</taxon>
        <taxon>Archosauria</taxon>
        <taxon>Dinosauria</taxon>
        <taxon>Saurischia</taxon>
        <taxon>Theropoda</taxon>
        <taxon>Coelurosauria</taxon>
        <taxon>Aves</taxon>
        <taxon>Neognathae</taxon>
        <taxon>Galloanserae</taxon>
        <taxon>Anseriformes</taxon>
        <taxon>Anatidae</taxon>
        <taxon>Anatinae</taxon>
        <taxon>Anas</taxon>
    </lineage>
</organism>
<feature type="signal peptide" evidence="1">
    <location>
        <begin position="1"/>
        <end position="25"/>
    </location>
</feature>
<name>A0A493TU10_ANAPP</name>